<feature type="binding site" evidence="3">
    <location>
        <position position="78"/>
    </location>
    <ligand>
        <name>GTP</name>
        <dbReference type="ChEBI" id="CHEBI:37565"/>
    </ligand>
</feature>
<dbReference type="GO" id="GO:0046872">
    <property type="term" value="F:metal ion binding"/>
    <property type="evidence" value="ECO:0007669"/>
    <property type="project" value="UniProtKB-KW"/>
</dbReference>
<dbReference type="EMBL" id="LN483124">
    <property type="protein sequence ID" value="CED82127.1"/>
    <property type="molecule type" value="Genomic_DNA"/>
</dbReference>
<dbReference type="GO" id="GO:0006886">
    <property type="term" value="P:intracellular protein transport"/>
    <property type="evidence" value="ECO:0007669"/>
    <property type="project" value="TreeGrafter"/>
</dbReference>
<feature type="binding site" evidence="4">
    <location>
        <position position="31"/>
    </location>
    <ligand>
        <name>Mg(2+)</name>
        <dbReference type="ChEBI" id="CHEBI:18420"/>
    </ligand>
</feature>
<dbReference type="PROSITE" id="PS51417">
    <property type="entry name" value="ARF"/>
    <property type="match status" value="1"/>
</dbReference>
<dbReference type="Pfam" id="PF00025">
    <property type="entry name" value="Arf"/>
    <property type="match status" value="1"/>
</dbReference>
<dbReference type="GO" id="GO:0043001">
    <property type="term" value="P:Golgi to plasma membrane protein transport"/>
    <property type="evidence" value="ECO:0007669"/>
    <property type="project" value="TreeGrafter"/>
</dbReference>
<organism evidence="5">
    <name type="scientific">Phaffia rhodozyma</name>
    <name type="common">Yeast</name>
    <name type="synonym">Xanthophyllomyces dendrorhous</name>
    <dbReference type="NCBI Taxonomy" id="264483"/>
    <lineage>
        <taxon>Eukaryota</taxon>
        <taxon>Fungi</taxon>
        <taxon>Dikarya</taxon>
        <taxon>Basidiomycota</taxon>
        <taxon>Agaricomycotina</taxon>
        <taxon>Tremellomycetes</taxon>
        <taxon>Cystofilobasidiales</taxon>
        <taxon>Mrakiaceae</taxon>
        <taxon>Phaffia</taxon>
    </lineage>
</organism>
<dbReference type="InterPro" id="IPR005225">
    <property type="entry name" value="Small_GTP-bd"/>
</dbReference>
<dbReference type="SMART" id="SM00178">
    <property type="entry name" value="SAR"/>
    <property type="match status" value="1"/>
</dbReference>
<feature type="binding site" evidence="3">
    <location>
        <begin position="134"/>
        <end position="137"/>
    </location>
    <ligand>
        <name>GTP</name>
        <dbReference type="ChEBI" id="CHEBI:37565"/>
    </ligand>
</feature>
<dbReference type="SUPFAM" id="SSF52540">
    <property type="entry name" value="P-loop containing nucleoside triphosphate hydrolases"/>
    <property type="match status" value="1"/>
</dbReference>
<dbReference type="GO" id="GO:0005525">
    <property type="term" value="F:GTP binding"/>
    <property type="evidence" value="ECO:0007669"/>
    <property type="project" value="UniProtKB-KW"/>
</dbReference>
<dbReference type="Gene3D" id="3.40.50.300">
    <property type="entry name" value="P-loop containing nucleotide triphosphate hydrolases"/>
    <property type="match status" value="1"/>
</dbReference>
<evidence type="ECO:0000256" key="2">
    <source>
        <dbReference type="ARBA" id="ARBA00023134"/>
    </source>
</evidence>
<keyword evidence="2 3" id="KW-0342">GTP-binding</keyword>
<evidence type="ECO:0000256" key="4">
    <source>
        <dbReference type="PIRSR" id="PIRSR606689-2"/>
    </source>
</evidence>
<dbReference type="InterPro" id="IPR024156">
    <property type="entry name" value="Small_GTPase_ARF"/>
</dbReference>
<feature type="binding site" evidence="4">
    <location>
        <position position="56"/>
    </location>
    <ligand>
        <name>Mg(2+)</name>
        <dbReference type="ChEBI" id="CHEBI:18420"/>
    </ligand>
</feature>
<dbReference type="SMART" id="SM00177">
    <property type="entry name" value="ARF"/>
    <property type="match status" value="1"/>
</dbReference>
<dbReference type="GO" id="GO:0034067">
    <property type="term" value="P:protein localization to Golgi apparatus"/>
    <property type="evidence" value="ECO:0007669"/>
    <property type="project" value="TreeGrafter"/>
</dbReference>
<dbReference type="NCBIfam" id="TIGR00231">
    <property type="entry name" value="small_GTP"/>
    <property type="match status" value="1"/>
</dbReference>
<accession>A0A0F7SJ86</accession>
<dbReference type="GO" id="GO:0005794">
    <property type="term" value="C:Golgi apparatus"/>
    <property type="evidence" value="ECO:0007669"/>
    <property type="project" value="TreeGrafter"/>
</dbReference>
<protein>
    <submittedName>
        <fullName evidence="5">GTP-binding ADP-ribosylation factor-like protein yARL3</fullName>
    </submittedName>
</protein>
<evidence type="ECO:0000256" key="3">
    <source>
        <dbReference type="PIRSR" id="PIRSR606689-1"/>
    </source>
</evidence>
<dbReference type="PANTHER" id="PTHR45909">
    <property type="entry name" value="ADP-RIBOSYLATION FACTOR-RELATED PROTEIN 1"/>
    <property type="match status" value="1"/>
</dbReference>
<feature type="binding site" evidence="3">
    <location>
        <begin position="24"/>
        <end position="31"/>
    </location>
    <ligand>
        <name>GTP</name>
        <dbReference type="ChEBI" id="CHEBI:37565"/>
    </ligand>
</feature>
<dbReference type="InterPro" id="IPR006689">
    <property type="entry name" value="Small_GTPase_ARF/SAR"/>
</dbReference>
<evidence type="ECO:0000313" key="5">
    <source>
        <dbReference type="EMBL" id="CED82127.1"/>
    </source>
</evidence>
<keyword evidence="4" id="KW-0460">Magnesium</keyword>
<evidence type="ECO:0000256" key="1">
    <source>
        <dbReference type="ARBA" id="ARBA00022741"/>
    </source>
</evidence>
<name>A0A0F7SJ86_PHARH</name>
<proteinExistence type="predicted"/>
<dbReference type="GO" id="GO:0003924">
    <property type="term" value="F:GTPase activity"/>
    <property type="evidence" value="ECO:0007669"/>
    <property type="project" value="InterPro"/>
</dbReference>
<keyword evidence="4" id="KW-0479">Metal-binding</keyword>
<dbReference type="AlphaFoldDB" id="A0A0F7SJ86"/>
<reference evidence="5" key="1">
    <citation type="submission" date="2014-08" db="EMBL/GenBank/DDBJ databases">
        <authorList>
            <person name="Sharma Rahul"/>
            <person name="Thines Marco"/>
        </authorList>
    </citation>
    <scope>NUCLEOTIDE SEQUENCE</scope>
</reference>
<keyword evidence="1 3" id="KW-0547">Nucleotide-binding</keyword>
<dbReference type="InterPro" id="IPR027417">
    <property type="entry name" value="P-loop_NTPase"/>
</dbReference>
<sequence>MYHLLSGLYTHLTRKETYSVIIIGLDNAGKTTLLEQIKHHYNPNTPSPDVSKIAPTVGQGVGKISLPSTILQFWDLGGQRDIRSIWSKYYEECHAVVYVVDAADEARLEEGWEVFESVLESPQTMNLPLLLLANKQDAPGSLSSTDIRESYERWSQARLQASITAASARADNETLETGADALGGGLHERQVVGLEGRAGSLEVLGASALNGTNVREVVDWLYIRVQNSRRIEDR</sequence>
<dbReference type="PANTHER" id="PTHR45909:SF1">
    <property type="entry name" value="ADP-RIBOSYLATION FACTOR-RELATED PROTEIN 1"/>
    <property type="match status" value="1"/>
</dbReference>
<dbReference type="PRINTS" id="PR00449">
    <property type="entry name" value="RASTRNSFRMNG"/>
</dbReference>